<evidence type="ECO:0008006" key="4">
    <source>
        <dbReference type="Google" id="ProtNLM"/>
    </source>
</evidence>
<protein>
    <recommendedName>
        <fullName evidence="4">Lipoprotein</fullName>
    </recommendedName>
</protein>
<reference evidence="2" key="1">
    <citation type="submission" date="2020-11" db="EMBL/GenBank/DDBJ databases">
        <title>Bacterial whole genome sequence for Panacibacter sp. DH6.</title>
        <authorList>
            <person name="Le V."/>
            <person name="Ko S."/>
            <person name="Ahn C.-Y."/>
            <person name="Oh H.-M."/>
        </authorList>
    </citation>
    <scope>NUCLEOTIDE SEQUENCE</scope>
    <source>
        <strain evidence="2">DH6</strain>
    </source>
</reference>
<accession>A0A931GU82</accession>
<organism evidence="2 3">
    <name type="scientific">Panacibacter microcysteis</name>
    <dbReference type="NCBI Taxonomy" id="2793269"/>
    <lineage>
        <taxon>Bacteria</taxon>
        <taxon>Pseudomonadati</taxon>
        <taxon>Bacteroidota</taxon>
        <taxon>Chitinophagia</taxon>
        <taxon>Chitinophagales</taxon>
        <taxon>Chitinophagaceae</taxon>
        <taxon>Panacibacter</taxon>
    </lineage>
</organism>
<evidence type="ECO:0000313" key="2">
    <source>
        <dbReference type="EMBL" id="MBG9376391.1"/>
    </source>
</evidence>
<evidence type="ECO:0000256" key="1">
    <source>
        <dbReference type="SAM" id="SignalP"/>
    </source>
</evidence>
<comment type="caution">
    <text evidence="2">The sequence shown here is derived from an EMBL/GenBank/DDBJ whole genome shotgun (WGS) entry which is preliminary data.</text>
</comment>
<name>A0A931GU82_9BACT</name>
<sequence length="189" mass="21313">MKKIIIAISVCVSLIFAFSSCRKAAADPTLSYIKDFYGVNIKHSFICLNPTDNQKSLQVDLIWDEKGVATYTTKEIPRDTMNEHNSRLFMPASEFDQKDGTVIPTKPVRTLMLVYNNGAPEVVENYNCNGIWTWTCSNCGYGDGDAHVITQGLNSWVVCGISTNPYCYAHWYCQEIAKEYNVIIGWQSN</sequence>
<dbReference type="AlphaFoldDB" id="A0A931GU82"/>
<gene>
    <name evidence="2" type="ORF">I5907_09115</name>
</gene>
<proteinExistence type="predicted"/>
<dbReference type="Proteomes" id="UP000628448">
    <property type="component" value="Unassembled WGS sequence"/>
</dbReference>
<evidence type="ECO:0000313" key="3">
    <source>
        <dbReference type="Proteomes" id="UP000628448"/>
    </source>
</evidence>
<keyword evidence="1" id="KW-0732">Signal</keyword>
<feature type="signal peptide" evidence="1">
    <location>
        <begin position="1"/>
        <end position="24"/>
    </location>
</feature>
<dbReference type="PROSITE" id="PS51257">
    <property type="entry name" value="PROKAR_LIPOPROTEIN"/>
    <property type="match status" value="1"/>
</dbReference>
<dbReference type="EMBL" id="JADWYR010000001">
    <property type="protein sequence ID" value="MBG9376391.1"/>
    <property type="molecule type" value="Genomic_DNA"/>
</dbReference>
<dbReference type="RefSeq" id="WP_196990403.1">
    <property type="nucleotide sequence ID" value="NZ_JADWYR010000001.1"/>
</dbReference>
<feature type="chain" id="PRO_5037734340" description="Lipoprotein" evidence="1">
    <location>
        <begin position="25"/>
        <end position="189"/>
    </location>
</feature>
<keyword evidence="3" id="KW-1185">Reference proteome</keyword>